<evidence type="ECO:0000256" key="9">
    <source>
        <dbReference type="ARBA" id="ARBA00039155"/>
    </source>
</evidence>
<dbReference type="FunFam" id="3.40.50.1110:FF:000027">
    <property type="entry name" value="Esterase EstA"/>
    <property type="match status" value="1"/>
</dbReference>
<dbReference type="InterPro" id="IPR001087">
    <property type="entry name" value="GDSL"/>
</dbReference>
<dbReference type="Proteomes" id="UP001297540">
    <property type="component" value="Chromosome"/>
</dbReference>
<feature type="active site" evidence="12">
    <location>
        <position position="313"/>
    </location>
</feature>
<feature type="active site" evidence="12">
    <location>
        <position position="310"/>
    </location>
</feature>
<dbReference type="GO" id="GO:0106435">
    <property type="term" value="F:carboxylesterase activity"/>
    <property type="evidence" value="ECO:0007669"/>
    <property type="project" value="UniProtKB-EC"/>
</dbReference>
<dbReference type="InterPro" id="IPR050592">
    <property type="entry name" value="GDSL_lipolytic_enzyme"/>
</dbReference>
<gene>
    <name evidence="15" type="primary">estA</name>
    <name evidence="15" type="ORF">L4V69_34850</name>
</gene>
<keyword evidence="6" id="KW-0378">Hydrolase</keyword>
<evidence type="ECO:0000256" key="7">
    <source>
        <dbReference type="ARBA" id="ARBA00023136"/>
    </source>
</evidence>
<feature type="domain" description="Autotransporter" evidence="14">
    <location>
        <begin position="370"/>
        <end position="638"/>
    </location>
</feature>
<dbReference type="Gene3D" id="3.40.50.1110">
    <property type="entry name" value="SGNH hydrolase"/>
    <property type="match status" value="1"/>
</dbReference>
<dbReference type="GO" id="GO:0006629">
    <property type="term" value="P:lipid metabolic process"/>
    <property type="evidence" value="ECO:0007669"/>
    <property type="project" value="InterPro"/>
</dbReference>
<dbReference type="Gene3D" id="2.40.128.130">
    <property type="entry name" value="Autotransporter beta-domain"/>
    <property type="match status" value="1"/>
</dbReference>
<protein>
    <recommendedName>
        <fullName evidence="11">Esterase EstA</fullName>
        <ecNumber evidence="9">3.1.1.1</ecNumber>
    </recommendedName>
</protein>
<evidence type="ECO:0000313" key="16">
    <source>
        <dbReference type="Proteomes" id="UP001297540"/>
    </source>
</evidence>
<dbReference type="InterPro" id="IPR008265">
    <property type="entry name" value="Lipase_GDSL_AS"/>
</dbReference>
<dbReference type="FunFam" id="2.40.128.130:FF:000004">
    <property type="entry name" value="Autotransporter domain-containing esterase"/>
    <property type="match status" value="1"/>
</dbReference>
<dbReference type="GO" id="GO:0009279">
    <property type="term" value="C:cell outer membrane"/>
    <property type="evidence" value="ECO:0007669"/>
    <property type="project" value="UniProtKB-SubCell"/>
</dbReference>
<dbReference type="InterPro" id="IPR036514">
    <property type="entry name" value="SGNH_hydro_sf"/>
</dbReference>
<organism evidence="15 16">
    <name type="scientific">Pseudomonas aeruginosa</name>
    <dbReference type="NCBI Taxonomy" id="287"/>
    <lineage>
        <taxon>Bacteria</taxon>
        <taxon>Pseudomonadati</taxon>
        <taxon>Pseudomonadota</taxon>
        <taxon>Gammaproteobacteria</taxon>
        <taxon>Pseudomonadales</taxon>
        <taxon>Pseudomonadaceae</taxon>
        <taxon>Pseudomonas</taxon>
    </lineage>
</organism>
<dbReference type="NCBIfam" id="NF041609">
    <property type="entry name" value="esterase_EstP"/>
    <property type="match status" value="1"/>
</dbReference>
<keyword evidence="5 13" id="KW-0732">Signal</keyword>
<accession>A0AAQ3LJX0</accession>
<dbReference type="PANTHER" id="PTHR45642:SF139">
    <property type="entry name" value="SGNH HYDROLASE-TYPE ESTERASE DOMAIN-CONTAINING PROTEIN"/>
    <property type="match status" value="1"/>
</dbReference>
<dbReference type="EC" id="3.1.1.1" evidence="9"/>
<keyword evidence="7" id="KW-0472">Membrane</keyword>
<dbReference type="InterPro" id="IPR048099">
    <property type="entry name" value="Esterase_EstP/EstA"/>
</dbReference>
<dbReference type="InterPro" id="IPR036709">
    <property type="entry name" value="Autotransporte_beta_dom_sf"/>
</dbReference>
<evidence type="ECO:0000256" key="5">
    <source>
        <dbReference type="ARBA" id="ARBA00022729"/>
    </source>
</evidence>
<reference evidence="15" key="2">
    <citation type="submission" date="2023-10" db="EMBL/GenBank/DDBJ databases">
        <title>Pathogen: clinical or host-associated sample.</title>
        <authorList>
            <person name="Hergert J."/>
            <person name="Casey R."/>
            <person name="Wagner J."/>
            <person name="Young E.L."/>
            <person name="Oakeson K.F."/>
        </authorList>
    </citation>
    <scope>NUCLEOTIDE SEQUENCE</scope>
    <source>
        <strain evidence="15">2021CK-01020</strain>
    </source>
</reference>
<dbReference type="PANTHER" id="PTHR45642">
    <property type="entry name" value="GDSL ESTERASE/LIPASE EXL3"/>
    <property type="match status" value="1"/>
</dbReference>
<sequence>MIRMALKPLVAACLLASLSTAPQAAPSPYSTLVVFGDSLSDAGQFPDPAGPAGSTSRFTNRVGPTYQNGSGEIFGPTAPMLLGNQLGIAPGDLAASTSPVNAQQGIADGNNWAVGGYRTDQIYDSITAANGSLIERDNTLLRSRDGYLVDRARQGLGADPNALYYITGGGNDFLQGRILNDVQAQQAAGRLVDSVQALQQAGARYIVVWLLPDLGLTPATFGGPLQPFASQLSGTFNAELTAQLSQAGANVIPLNIPLLLKEGMANPASFGLAADQNLIGTCFSGNGCTMNPTYGINGSTPDPSKLLFNDSVHPTITGQRLIADYTYSLLSAPWELTLLPEMAHGTLRAYQDELRSQWQADWENWQNVGQWRGFVGGGGQRLDFDSQDSAASGDGNGNGYNLTLGGSYRIDEAWRAGVAAGFYRQKLEAGAKDSDYRMNSYMASAFVQYQENRWWADAALTGGYLDYDDLKRKFALGGGERSEKGDTNGHLWAFSARLGYDIAQQADSPWHLSPFVSADYARVEVDGYSEKGASATALDYDDQKRSSKRLGAGLQGKYAFGGDTQLFAEYAHEREYEDDTQDLTMSLNSLPGNRFTLEGYTPQDHLNRVSLGFSQKLAPELSLRGGYNWRKGEDDTQQSVSLALSLDF</sequence>
<keyword evidence="4" id="KW-0812">Transmembrane</keyword>
<keyword evidence="8" id="KW-0998">Cell outer membrane</keyword>
<dbReference type="PIRSF" id="PIRSF037375">
    <property type="entry name" value="Autotrns_EstA"/>
    <property type="match status" value="1"/>
</dbReference>
<comment type="subcellular location">
    <subcellularLocation>
        <location evidence="1">Cell outer membrane</location>
        <topology evidence="1">Multi-pass membrane protein</topology>
    </subcellularLocation>
</comment>
<reference evidence="15" key="1">
    <citation type="submission" date="2023-06" db="EMBL/GenBank/DDBJ databases">
        <authorList>
            <consortium name="Clinical and Environmental Microbiology Branch: Whole genome sequencing antimicrobial resistance pathogens in the healthcare setting"/>
        </authorList>
    </citation>
    <scope>NUCLEOTIDE SEQUENCE</scope>
    <source>
        <strain evidence="15">2021CK-01020</strain>
    </source>
</reference>
<dbReference type="PROSITE" id="PS01098">
    <property type="entry name" value="LIPASE_GDSL_SER"/>
    <property type="match status" value="1"/>
</dbReference>
<comment type="similarity">
    <text evidence="2">Belongs to the 'GDSL' lipolytic enzyme family.</text>
</comment>
<dbReference type="Pfam" id="PF03797">
    <property type="entry name" value="Autotransporter"/>
    <property type="match status" value="1"/>
</dbReference>
<evidence type="ECO:0000256" key="6">
    <source>
        <dbReference type="ARBA" id="ARBA00022801"/>
    </source>
</evidence>
<dbReference type="AlphaFoldDB" id="A0AAQ3LJX0"/>
<proteinExistence type="inferred from homology"/>
<evidence type="ECO:0000256" key="13">
    <source>
        <dbReference type="SAM" id="SignalP"/>
    </source>
</evidence>
<evidence type="ECO:0000256" key="2">
    <source>
        <dbReference type="ARBA" id="ARBA00008668"/>
    </source>
</evidence>
<keyword evidence="3" id="KW-1134">Transmembrane beta strand</keyword>
<dbReference type="Pfam" id="PF00657">
    <property type="entry name" value="Lipase_GDSL"/>
    <property type="match status" value="1"/>
</dbReference>
<evidence type="ECO:0000256" key="3">
    <source>
        <dbReference type="ARBA" id="ARBA00022452"/>
    </source>
</evidence>
<feature type="active site" description="Nucleophile" evidence="12">
    <location>
        <position position="38"/>
    </location>
</feature>
<dbReference type="SUPFAM" id="SSF103515">
    <property type="entry name" value="Autotransporter"/>
    <property type="match status" value="1"/>
</dbReference>
<dbReference type="InterPro" id="IPR017186">
    <property type="entry name" value="Lipase_autotranspt_EstA"/>
</dbReference>
<evidence type="ECO:0000256" key="8">
    <source>
        <dbReference type="ARBA" id="ARBA00023237"/>
    </source>
</evidence>
<feature type="signal peptide" evidence="13">
    <location>
        <begin position="1"/>
        <end position="24"/>
    </location>
</feature>
<evidence type="ECO:0000313" key="15">
    <source>
        <dbReference type="EMBL" id="WOS77608.1"/>
    </source>
</evidence>
<dbReference type="SMART" id="SM00869">
    <property type="entry name" value="Autotransporter"/>
    <property type="match status" value="1"/>
</dbReference>
<dbReference type="CDD" id="cd01847">
    <property type="entry name" value="Triacylglycerol_lipase_like"/>
    <property type="match status" value="1"/>
</dbReference>
<evidence type="ECO:0000256" key="1">
    <source>
        <dbReference type="ARBA" id="ARBA00004571"/>
    </source>
</evidence>
<evidence type="ECO:0000259" key="14">
    <source>
        <dbReference type="SMART" id="SM00869"/>
    </source>
</evidence>
<dbReference type="EMBL" id="CP136986">
    <property type="protein sequence ID" value="WOS77608.1"/>
    <property type="molecule type" value="Genomic_DNA"/>
</dbReference>
<evidence type="ECO:0000256" key="10">
    <source>
        <dbReference type="ARBA" id="ARBA00051142"/>
    </source>
</evidence>
<comment type="catalytic activity">
    <reaction evidence="10">
        <text>a carboxylic ester + H2O = an alcohol + a carboxylate + H(+)</text>
        <dbReference type="Rhea" id="RHEA:21164"/>
        <dbReference type="ChEBI" id="CHEBI:15377"/>
        <dbReference type="ChEBI" id="CHEBI:15378"/>
        <dbReference type="ChEBI" id="CHEBI:29067"/>
        <dbReference type="ChEBI" id="CHEBI:30879"/>
        <dbReference type="ChEBI" id="CHEBI:33308"/>
        <dbReference type="EC" id="3.1.1.1"/>
    </reaction>
</comment>
<evidence type="ECO:0000256" key="12">
    <source>
        <dbReference type="PIRSR" id="PIRSR037375-1"/>
    </source>
</evidence>
<evidence type="ECO:0000256" key="11">
    <source>
        <dbReference type="ARBA" id="ARBA00073123"/>
    </source>
</evidence>
<evidence type="ECO:0000256" key="4">
    <source>
        <dbReference type="ARBA" id="ARBA00022692"/>
    </source>
</evidence>
<dbReference type="SUPFAM" id="SSF52266">
    <property type="entry name" value="SGNH hydrolase"/>
    <property type="match status" value="1"/>
</dbReference>
<name>A0AAQ3LJX0_PSEAI</name>
<dbReference type="GO" id="GO:0016298">
    <property type="term" value="F:lipase activity"/>
    <property type="evidence" value="ECO:0007669"/>
    <property type="project" value="InterPro"/>
</dbReference>
<dbReference type="InterPro" id="IPR005546">
    <property type="entry name" value="Autotransporte_beta"/>
</dbReference>
<feature type="chain" id="PRO_5042863589" description="Esterase EstA" evidence="13">
    <location>
        <begin position="25"/>
        <end position="648"/>
    </location>
</feature>